<name>A0A6J4RT62_9ACTN</name>
<organism evidence="2">
    <name type="scientific">uncultured Solirubrobacterales bacterium</name>
    <dbReference type="NCBI Taxonomy" id="768556"/>
    <lineage>
        <taxon>Bacteria</taxon>
        <taxon>Bacillati</taxon>
        <taxon>Actinomycetota</taxon>
        <taxon>Thermoleophilia</taxon>
        <taxon>Solirubrobacterales</taxon>
        <taxon>environmental samples</taxon>
    </lineage>
</organism>
<protein>
    <submittedName>
        <fullName evidence="2">Uncharacterized protein</fullName>
    </submittedName>
</protein>
<sequence length="190" mass="20524">DAREAEEGSGSGRAYGRLAQPPPGRADDRARAGRAAPSPAVVRHGGLRAGGRRRRCSRRPAQGVGQPQGREHRGLLVLPRYRLLRGAQAGSPRRRAARRHRSPPQRPLLGSREAGPRLRGRAQPQSCEGRRRAHGRPTRRVLRARAGRAHLHRGLGELPRPVELRAGNRGDGLHPREPARSGGDDGGGGL</sequence>
<dbReference type="EMBL" id="CADCVU010000013">
    <property type="protein sequence ID" value="CAA9480995.1"/>
    <property type="molecule type" value="Genomic_DNA"/>
</dbReference>
<feature type="non-terminal residue" evidence="2">
    <location>
        <position position="1"/>
    </location>
</feature>
<gene>
    <name evidence="2" type="ORF">AVDCRST_MAG45-169</name>
</gene>
<feature type="compositionally biased region" description="Basic residues" evidence="1">
    <location>
        <begin position="131"/>
        <end position="153"/>
    </location>
</feature>
<feature type="compositionally biased region" description="Basic residues" evidence="1">
    <location>
        <begin position="92"/>
        <end position="103"/>
    </location>
</feature>
<evidence type="ECO:0000256" key="1">
    <source>
        <dbReference type="SAM" id="MobiDB-lite"/>
    </source>
</evidence>
<evidence type="ECO:0000313" key="2">
    <source>
        <dbReference type="EMBL" id="CAA9480995.1"/>
    </source>
</evidence>
<feature type="non-terminal residue" evidence="2">
    <location>
        <position position="190"/>
    </location>
</feature>
<accession>A0A6J4RT62</accession>
<dbReference type="AlphaFoldDB" id="A0A6J4RT62"/>
<feature type="compositionally biased region" description="Basic and acidic residues" evidence="1">
    <location>
        <begin position="160"/>
        <end position="183"/>
    </location>
</feature>
<feature type="compositionally biased region" description="Low complexity" evidence="1">
    <location>
        <begin position="33"/>
        <end position="44"/>
    </location>
</feature>
<feature type="region of interest" description="Disordered" evidence="1">
    <location>
        <begin position="1"/>
        <end position="190"/>
    </location>
</feature>
<proteinExistence type="predicted"/>
<reference evidence="2" key="1">
    <citation type="submission" date="2020-02" db="EMBL/GenBank/DDBJ databases">
        <authorList>
            <person name="Meier V. D."/>
        </authorList>
    </citation>
    <scope>NUCLEOTIDE SEQUENCE</scope>
    <source>
        <strain evidence="2">AVDCRST_MAG45</strain>
    </source>
</reference>